<evidence type="ECO:0000256" key="1">
    <source>
        <dbReference type="ARBA" id="ARBA00004123"/>
    </source>
</evidence>
<evidence type="ECO:0000256" key="5">
    <source>
        <dbReference type="ARBA" id="ARBA00023163"/>
    </source>
</evidence>
<protein>
    <recommendedName>
        <fullName evidence="9">Fork-head domain-containing protein</fullName>
    </recommendedName>
</protein>
<accession>A0ABD1CUE9</accession>
<feature type="region of interest" description="Disordered" evidence="8">
    <location>
        <begin position="305"/>
        <end position="399"/>
    </location>
</feature>
<dbReference type="InterPro" id="IPR001766">
    <property type="entry name" value="Fork_head_dom"/>
</dbReference>
<gene>
    <name evidence="10" type="ORF">pipiens_014475</name>
</gene>
<feature type="compositionally biased region" description="Low complexity" evidence="8">
    <location>
        <begin position="335"/>
        <end position="349"/>
    </location>
</feature>
<dbReference type="PANTHER" id="PTHR13962:SF22">
    <property type="entry name" value="FORKHEAD BOX PROTEIN N3-LIKE PROTEIN"/>
    <property type="match status" value="1"/>
</dbReference>
<reference evidence="10 11" key="1">
    <citation type="submission" date="2024-05" db="EMBL/GenBank/DDBJ databases">
        <title>Culex pipiens pipiens assembly and annotation.</title>
        <authorList>
            <person name="Alout H."/>
            <person name="Durand T."/>
        </authorList>
    </citation>
    <scope>NUCLEOTIDE SEQUENCE [LARGE SCALE GENOMIC DNA]</scope>
    <source>
        <strain evidence="10">HA-2024</strain>
        <tissue evidence="10">Whole body</tissue>
    </source>
</reference>
<keyword evidence="4 7" id="KW-0238">DNA-binding</keyword>
<dbReference type="EMBL" id="JBEHCU010009333">
    <property type="protein sequence ID" value="KAL1380066.1"/>
    <property type="molecule type" value="Genomic_DNA"/>
</dbReference>
<evidence type="ECO:0000256" key="8">
    <source>
        <dbReference type="SAM" id="MobiDB-lite"/>
    </source>
</evidence>
<dbReference type="PROSITE" id="PS00658">
    <property type="entry name" value="FORK_HEAD_2"/>
    <property type="match status" value="1"/>
</dbReference>
<dbReference type="Proteomes" id="UP001562425">
    <property type="component" value="Unassembled WGS sequence"/>
</dbReference>
<feature type="region of interest" description="Disordered" evidence="8">
    <location>
        <begin position="1027"/>
        <end position="1052"/>
    </location>
</feature>
<feature type="compositionally biased region" description="Low complexity" evidence="8">
    <location>
        <begin position="734"/>
        <end position="745"/>
    </location>
</feature>
<keyword evidence="3" id="KW-0805">Transcription regulation</keyword>
<feature type="compositionally biased region" description="Basic residues" evidence="8">
    <location>
        <begin position="130"/>
        <end position="147"/>
    </location>
</feature>
<proteinExistence type="predicted"/>
<name>A0ABD1CUE9_CULPP</name>
<dbReference type="InterPro" id="IPR018122">
    <property type="entry name" value="TF_fork_head_CS_1"/>
</dbReference>
<feature type="region of interest" description="Disordered" evidence="8">
    <location>
        <begin position="964"/>
        <end position="990"/>
    </location>
</feature>
<organism evidence="10 11">
    <name type="scientific">Culex pipiens pipiens</name>
    <name type="common">Northern house mosquito</name>
    <dbReference type="NCBI Taxonomy" id="38569"/>
    <lineage>
        <taxon>Eukaryota</taxon>
        <taxon>Metazoa</taxon>
        <taxon>Ecdysozoa</taxon>
        <taxon>Arthropoda</taxon>
        <taxon>Hexapoda</taxon>
        <taxon>Insecta</taxon>
        <taxon>Pterygota</taxon>
        <taxon>Neoptera</taxon>
        <taxon>Endopterygota</taxon>
        <taxon>Diptera</taxon>
        <taxon>Nematocera</taxon>
        <taxon>Culicoidea</taxon>
        <taxon>Culicidae</taxon>
        <taxon>Culicinae</taxon>
        <taxon>Culicini</taxon>
        <taxon>Culex</taxon>
        <taxon>Culex</taxon>
    </lineage>
</organism>
<dbReference type="SUPFAM" id="SSF46785">
    <property type="entry name" value="Winged helix' DNA-binding domain"/>
    <property type="match status" value="1"/>
</dbReference>
<feature type="region of interest" description="Disordered" evidence="8">
    <location>
        <begin position="112"/>
        <end position="184"/>
    </location>
</feature>
<feature type="DNA-binding region" description="Fork-head" evidence="7">
    <location>
        <begin position="617"/>
        <end position="702"/>
    </location>
</feature>
<evidence type="ECO:0000313" key="11">
    <source>
        <dbReference type="Proteomes" id="UP001562425"/>
    </source>
</evidence>
<dbReference type="Pfam" id="PF00250">
    <property type="entry name" value="Forkhead"/>
    <property type="match status" value="1"/>
</dbReference>
<dbReference type="Gene3D" id="1.10.10.10">
    <property type="entry name" value="Winged helix-like DNA-binding domain superfamily/Winged helix DNA-binding domain"/>
    <property type="match status" value="1"/>
</dbReference>
<keyword evidence="11" id="KW-1185">Reference proteome</keyword>
<dbReference type="GO" id="GO:0003677">
    <property type="term" value="F:DNA binding"/>
    <property type="evidence" value="ECO:0007669"/>
    <property type="project" value="UniProtKB-UniRule"/>
</dbReference>
<evidence type="ECO:0000259" key="9">
    <source>
        <dbReference type="PROSITE" id="PS50039"/>
    </source>
</evidence>
<dbReference type="GO" id="GO:0005634">
    <property type="term" value="C:nucleus"/>
    <property type="evidence" value="ECO:0007669"/>
    <property type="project" value="UniProtKB-SubCell"/>
</dbReference>
<comment type="subcellular location">
    <subcellularLocation>
        <location evidence="1 7">Nucleus</location>
    </subcellularLocation>
</comment>
<evidence type="ECO:0000256" key="4">
    <source>
        <dbReference type="ARBA" id="ARBA00023125"/>
    </source>
</evidence>
<dbReference type="PRINTS" id="PR00053">
    <property type="entry name" value="FORKHEAD"/>
</dbReference>
<feature type="compositionally biased region" description="Basic and acidic residues" evidence="8">
    <location>
        <begin position="769"/>
        <end position="786"/>
    </location>
</feature>
<feature type="compositionally biased region" description="Low complexity" evidence="8">
    <location>
        <begin position="913"/>
        <end position="928"/>
    </location>
</feature>
<sequence>MVLSTIPVETTHQLILQQHLAHQPPQQHHIITTGNTNQSAISSSVTAGNTGIIINNNNNNNTSFKNHNNIIISSSGGLAASSNNHTYTINLSSGHNGHAVITNGIPLQSYSSVTTSNSSNISSSSNSTTHSHHHHQQQQHQQYHHLHPAPNSAANGMATVLGNGTTTTTTATVLAPPGGQQSLAPPQSKLVVLQQGHLGENYITTTEGMNGVGNIVLLATEQMDSDHELINSSGSGSNNLVITSSSSSANGHPLSHHQHHAIRSAAATLTSNGVVVNGVGGSNDEELTPLTWLHDKNLLKGINLSKVPVSSPDSPRQVVGRLSPTSDFVEDSSVSEDNTSSANSSSDQSIGVYCTETLHPGGRPATIHHSSLHHLQHHPQQQHHHTTFQLSNGSGHKTITTTIHGDTIIEYTADDKELKSPSSTVSCASSSSSSPPSSSNSSLYSGSSPSPNSNTVVTSHGVVQNGGGGSGASTPHQHFHKKYLREEHVKQLKQVSSSYATPVKQQSTLKYEDGDLVEDRAYPSAPVKNGSGGYTMAASPNVSSDEYSSTYGGMKPPSPPLSPQQLGATALSGIHVLPQPPASPLPSPVGNGSKLSPPKAKHPTNVPYDPQVHVHSKPPFSFSSLIFMAIENCQQKALPVKEIYAWIVAHFPYFKTAPTGWKNSVRHNLSLNKCFQKVEKAANLGKGSLWMVEPQYRPNLIQALSRSPFHSGSGIDKTTYKAMQAQHQQHQRSTDSPTSSVGSSYSKDNFPYLASRLAPGDAQSHLHHLHDQQHAGHPDMDGDDFSRSSTPIDYDGGDLPHQTVTAGPYHVTYHPVGTTSNGINYSTAATSGMLPVDGSAPGSGDPNGRNWSADTIDDVNAATAMLALKHGPKVFTEGFHNGNPPVITTSPSEDHTYSAGGSIPPAGVASGRSSQTNSDNNSNGTSSDAAYESSEESQTLNATDLEEQRRQAGVDALLNLAGITNYSTPNSSLKRPASSMEPESTPPTPSASVIYQQYLESTPPSGYSVVVQAPPAAHRNSYYLPAEELSGHHLPSSYQSSPSPPKKAKTASARMLKKFKKKATWVR</sequence>
<dbReference type="PANTHER" id="PTHR13962">
    <property type="entry name" value="FORKHEAD BOX PROTEIN N3-LIKE PROTEIN-RELATED"/>
    <property type="match status" value="1"/>
</dbReference>
<keyword evidence="5" id="KW-0804">Transcription</keyword>
<feature type="region of interest" description="Disordered" evidence="8">
    <location>
        <begin position="414"/>
        <end position="479"/>
    </location>
</feature>
<feature type="compositionally biased region" description="Polar residues" evidence="8">
    <location>
        <begin position="964"/>
        <end position="973"/>
    </location>
</feature>
<dbReference type="AlphaFoldDB" id="A0ABD1CUE9"/>
<dbReference type="PROSITE" id="PS50039">
    <property type="entry name" value="FORK_HEAD_3"/>
    <property type="match status" value="1"/>
</dbReference>
<evidence type="ECO:0000256" key="2">
    <source>
        <dbReference type="ARBA" id="ARBA00022473"/>
    </source>
</evidence>
<keyword evidence="6 7" id="KW-0539">Nucleus</keyword>
<evidence type="ECO:0000313" key="10">
    <source>
        <dbReference type="EMBL" id="KAL1380066.1"/>
    </source>
</evidence>
<dbReference type="InterPro" id="IPR036388">
    <property type="entry name" value="WH-like_DNA-bd_sf"/>
</dbReference>
<feature type="compositionally biased region" description="Low complexity" evidence="8">
    <location>
        <begin position="420"/>
        <end position="459"/>
    </location>
</feature>
<dbReference type="PROSITE" id="PS00657">
    <property type="entry name" value="FORK_HEAD_1"/>
    <property type="match status" value="1"/>
</dbReference>
<feature type="compositionally biased region" description="Pro residues" evidence="8">
    <location>
        <begin position="578"/>
        <end position="587"/>
    </location>
</feature>
<feature type="domain" description="Fork-head" evidence="9">
    <location>
        <begin position="617"/>
        <end position="702"/>
    </location>
</feature>
<comment type="caution">
    <text evidence="10">The sequence shown here is derived from an EMBL/GenBank/DDBJ whole genome shotgun (WGS) entry which is preliminary data.</text>
</comment>
<feature type="region of interest" description="Disordered" evidence="8">
    <location>
        <begin position="879"/>
        <end position="943"/>
    </location>
</feature>
<evidence type="ECO:0000256" key="7">
    <source>
        <dbReference type="PROSITE-ProRule" id="PRU00089"/>
    </source>
</evidence>
<feature type="region of interest" description="Disordered" evidence="8">
    <location>
        <begin position="762"/>
        <end position="796"/>
    </location>
</feature>
<feature type="compositionally biased region" description="Polar residues" evidence="8">
    <location>
        <begin position="387"/>
        <end position="397"/>
    </location>
</feature>
<feature type="compositionally biased region" description="Low complexity" evidence="8">
    <location>
        <begin position="159"/>
        <end position="179"/>
    </location>
</feature>
<dbReference type="InterPro" id="IPR036390">
    <property type="entry name" value="WH_DNA-bd_sf"/>
</dbReference>
<feature type="region of interest" description="Disordered" evidence="8">
    <location>
        <begin position="721"/>
        <end position="745"/>
    </location>
</feature>
<evidence type="ECO:0000256" key="6">
    <source>
        <dbReference type="ARBA" id="ARBA00023242"/>
    </source>
</evidence>
<dbReference type="InterPro" id="IPR047119">
    <property type="entry name" value="FOXN2/3-like"/>
</dbReference>
<feature type="region of interest" description="Disordered" evidence="8">
    <location>
        <begin position="577"/>
        <end position="601"/>
    </location>
</feature>
<feature type="compositionally biased region" description="Basic residues" evidence="8">
    <location>
        <begin position="370"/>
        <end position="386"/>
    </location>
</feature>
<evidence type="ECO:0000256" key="3">
    <source>
        <dbReference type="ARBA" id="ARBA00023015"/>
    </source>
</evidence>
<keyword evidence="2" id="KW-0217">Developmental protein</keyword>
<dbReference type="InterPro" id="IPR030456">
    <property type="entry name" value="TF_fork_head_CS_2"/>
</dbReference>
<feature type="compositionally biased region" description="Low complexity" evidence="8">
    <location>
        <begin position="112"/>
        <end position="129"/>
    </location>
</feature>
<dbReference type="SMART" id="SM00339">
    <property type="entry name" value="FH"/>
    <property type="match status" value="1"/>
</dbReference>